<name>B7J9R5_ACIF2</name>
<organism evidence="2 3">
    <name type="scientific">Acidithiobacillus ferrooxidans (strain ATCC 23270 / DSM 14882 / CIP 104768 / NCIMB 8455)</name>
    <name type="common">Ferrobacillus ferrooxidans (strain ATCC 23270)</name>
    <dbReference type="NCBI Taxonomy" id="243159"/>
    <lineage>
        <taxon>Bacteria</taxon>
        <taxon>Pseudomonadati</taxon>
        <taxon>Pseudomonadota</taxon>
        <taxon>Acidithiobacillia</taxon>
        <taxon>Acidithiobacillales</taxon>
        <taxon>Acidithiobacillaceae</taxon>
        <taxon>Acidithiobacillus</taxon>
    </lineage>
</organism>
<dbReference type="HOGENOM" id="CLU_3228228_0_0_6"/>
<dbReference type="Proteomes" id="UP000001362">
    <property type="component" value="Chromosome"/>
</dbReference>
<dbReference type="PaxDb" id="243159-AFE_2941"/>
<evidence type="ECO:0000256" key="1">
    <source>
        <dbReference type="SAM" id="MobiDB-lite"/>
    </source>
</evidence>
<dbReference type="AlphaFoldDB" id="B7J9R5"/>
<dbReference type="EMBL" id="CP001219">
    <property type="protein sequence ID" value="ACK78812.1"/>
    <property type="molecule type" value="Genomic_DNA"/>
</dbReference>
<proteinExistence type="predicted"/>
<keyword evidence="3" id="KW-1185">Reference proteome</keyword>
<protein>
    <submittedName>
        <fullName evidence="2">Uncharacterized protein</fullName>
    </submittedName>
</protein>
<reference evidence="2 3" key="1">
    <citation type="journal article" date="2008" name="BMC Genomics">
        <title>Acidithiobacillus ferrooxidans metabolism: from genome sequence to industrial applications.</title>
        <authorList>
            <person name="Valdes J."/>
            <person name="Pedroso I."/>
            <person name="Quatrini R."/>
            <person name="Dodson R.J."/>
            <person name="Tettelin H."/>
            <person name="Blake R.II."/>
            <person name="Eisen J.A."/>
            <person name="Holmes D.S."/>
        </authorList>
    </citation>
    <scope>NUCLEOTIDE SEQUENCE [LARGE SCALE GENOMIC DNA]</scope>
    <source>
        <strain evidence="3">ATCC 23270 / DSM 14882 / CIP 104768 / NCIMB 8455</strain>
    </source>
</reference>
<dbReference type="KEGG" id="afr:AFE_2941"/>
<sequence>MLTGNPGSHTPEVFQDLPSGAPNRPGLRYYGLNTRKMAGDLLA</sequence>
<evidence type="ECO:0000313" key="2">
    <source>
        <dbReference type="EMBL" id="ACK78812.1"/>
    </source>
</evidence>
<feature type="region of interest" description="Disordered" evidence="1">
    <location>
        <begin position="1"/>
        <end position="25"/>
    </location>
</feature>
<accession>B7J9R5</accession>
<gene>
    <name evidence="2" type="ordered locus">AFE_2941</name>
</gene>
<evidence type="ECO:0000313" key="3">
    <source>
        <dbReference type="Proteomes" id="UP000001362"/>
    </source>
</evidence>